<dbReference type="Pfam" id="PF00072">
    <property type="entry name" value="Response_reg"/>
    <property type="match status" value="1"/>
</dbReference>
<protein>
    <submittedName>
        <fullName evidence="4">Response regulator</fullName>
    </submittedName>
</protein>
<dbReference type="GO" id="GO:0000160">
    <property type="term" value="P:phosphorelay signal transduction system"/>
    <property type="evidence" value="ECO:0007669"/>
    <property type="project" value="InterPro"/>
</dbReference>
<dbReference type="PROSITE" id="PS50110">
    <property type="entry name" value="RESPONSE_REGULATORY"/>
    <property type="match status" value="1"/>
</dbReference>
<evidence type="ECO:0000313" key="4">
    <source>
        <dbReference type="EMBL" id="XIA20158.1"/>
    </source>
</evidence>
<evidence type="ECO:0000256" key="1">
    <source>
        <dbReference type="ARBA" id="ARBA00022553"/>
    </source>
</evidence>
<feature type="modified residue" description="4-aspartylphosphate" evidence="2">
    <location>
        <position position="58"/>
    </location>
</feature>
<dbReference type="InterPro" id="IPR001789">
    <property type="entry name" value="Sig_transdc_resp-reg_receiver"/>
</dbReference>
<evidence type="ECO:0000259" key="3">
    <source>
        <dbReference type="PROSITE" id="PS50110"/>
    </source>
</evidence>
<dbReference type="AlphaFoldDB" id="A0AB74V016"/>
<dbReference type="SUPFAM" id="SSF52172">
    <property type="entry name" value="CheY-like"/>
    <property type="match status" value="1"/>
</dbReference>
<organism evidence="4">
    <name type="scientific">Rhodanobacter sp. FW102-FHT14D07</name>
    <dbReference type="NCBI Taxonomy" id="3351462"/>
    <lineage>
        <taxon>Bacteria</taxon>
        <taxon>Pseudomonadati</taxon>
        <taxon>Pseudomonadota</taxon>
        <taxon>Gammaproteobacteria</taxon>
        <taxon>Lysobacterales</taxon>
        <taxon>Rhodanobacteraceae</taxon>
        <taxon>Rhodanobacter</taxon>
    </lineage>
</organism>
<proteinExistence type="predicted"/>
<dbReference type="EMBL" id="CP170721">
    <property type="protein sequence ID" value="XIA20158.1"/>
    <property type="molecule type" value="Genomic_DNA"/>
</dbReference>
<accession>A0AB74V016</accession>
<reference evidence="4" key="1">
    <citation type="submission" date="2024-10" db="EMBL/GenBank/DDBJ databases">
        <authorList>
            <person name="Lesea H.P."/>
            <person name="Kuehl J.V."/>
            <person name="Chandonia J.-M."/>
        </authorList>
    </citation>
    <scope>NUCLEOTIDE SEQUENCE</scope>
    <source>
        <strain evidence="4">FW102-FHT14D07</strain>
    </source>
</reference>
<dbReference type="InterPro" id="IPR011006">
    <property type="entry name" value="CheY-like_superfamily"/>
</dbReference>
<dbReference type="PANTHER" id="PTHR44591:SF3">
    <property type="entry name" value="RESPONSE REGULATORY DOMAIN-CONTAINING PROTEIN"/>
    <property type="match status" value="1"/>
</dbReference>
<dbReference type="Gene3D" id="3.40.50.2300">
    <property type="match status" value="1"/>
</dbReference>
<dbReference type="SMART" id="SM00448">
    <property type="entry name" value="REC"/>
    <property type="match status" value="1"/>
</dbReference>
<sequence length="125" mass="13488">MTHAQNYTILLAEDDRSARDATAMVLEAEGYHVVTAGNGTSALNMLMQDSTIDLLVSDIHMPGGIDGIELALRARRHRSIQVMLISADPRNSFTCFPENTTFLAKPYDRRALLGAVGGLLGITSA</sequence>
<evidence type="ECO:0000256" key="2">
    <source>
        <dbReference type="PROSITE-ProRule" id="PRU00169"/>
    </source>
</evidence>
<name>A0AB74V016_9GAMM</name>
<dbReference type="InterPro" id="IPR050595">
    <property type="entry name" value="Bact_response_regulator"/>
</dbReference>
<dbReference type="PANTHER" id="PTHR44591">
    <property type="entry name" value="STRESS RESPONSE REGULATOR PROTEIN 1"/>
    <property type="match status" value="1"/>
</dbReference>
<feature type="domain" description="Response regulatory" evidence="3">
    <location>
        <begin position="8"/>
        <end position="120"/>
    </location>
</feature>
<keyword evidence="1 2" id="KW-0597">Phosphoprotein</keyword>
<dbReference type="RefSeq" id="WP_395118004.1">
    <property type="nucleotide sequence ID" value="NZ_CP170721.1"/>
</dbReference>
<gene>
    <name evidence="4" type="ORF">ACFYG5_08550</name>
</gene>